<reference evidence="1" key="1">
    <citation type="journal article" date="2020" name="Commun. Biol.">
        <title>Highly efficient gene transfer in the mouse gut microbiota is enabled by the Incl2 conjugative plasmid TP114.</title>
        <authorList>
            <person name="Neil K."/>
            <person name="Allard N."/>
            <person name="Grenier F."/>
            <person name="Burrus V."/>
            <person name="Rodrigue S."/>
        </authorList>
    </citation>
    <scope>NUCLEOTIDE SEQUENCE</scope>
    <source>
        <strain evidence="1">BM21</strain>
    </source>
</reference>
<protein>
    <submittedName>
        <fullName evidence="1">Uncharacterized protein</fullName>
    </submittedName>
</protein>
<dbReference type="AlphaFoldDB" id="A0A7L8KBY9"/>
<name>A0A7L8KBY9_ECOLX</name>
<dbReference type="EMBL" id="MN626604">
    <property type="protein sequence ID" value="QOE89752.1"/>
    <property type="molecule type" value="Genomic_DNA"/>
</dbReference>
<keyword evidence="1" id="KW-0614">Plasmid</keyword>
<proteinExistence type="predicted"/>
<geneLocation type="plasmid" evidence="1">
    <name>pRts1</name>
</geneLocation>
<sequence>MITKSLDDTPHAHASKKEMRNKLLSSKSLMLLHFNKVALFQIAKTKAKTSL</sequence>
<organism evidence="1">
    <name type="scientific">Escherichia coli</name>
    <dbReference type="NCBI Taxonomy" id="562"/>
    <lineage>
        <taxon>Bacteria</taxon>
        <taxon>Pseudomonadati</taxon>
        <taxon>Pseudomonadota</taxon>
        <taxon>Gammaproteobacteria</taxon>
        <taxon>Enterobacterales</taxon>
        <taxon>Enterobacteriaceae</taxon>
        <taxon>Escherichia</taxon>
    </lineage>
</organism>
<evidence type="ECO:0000313" key="1">
    <source>
        <dbReference type="EMBL" id="QOE89752.1"/>
    </source>
</evidence>
<gene>
    <name evidence="1" type="primary">pRts1_112</name>
</gene>
<accession>A0A7L8KBY9</accession>